<comment type="caution">
    <text evidence="3">The sequence shown here is derived from an EMBL/GenBank/DDBJ whole genome shotgun (WGS) entry which is preliminary data.</text>
</comment>
<dbReference type="RefSeq" id="WP_308718090.1">
    <property type="nucleotide sequence ID" value="NZ_JAVHUY010000063.1"/>
</dbReference>
<dbReference type="InterPro" id="IPR052342">
    <property type="entry name" value="MCH/BMMD"/>
</dbReference>
<name>A0ABU0ZUY6_9ACTN</name>
<evidence type="ECO:0000313" key="4">
    <source>
        <dbReference type="Proteomes" id="UP001230908"/>
    </source>
</evidence>
<dbReference type="Gene3D" id="3.10.129.10">
    <property type="entry name" value="Hotdog Thioesterase"/>
    <property type="match status" value="1"/>
</dbReference>
<evidence type="ECO:0000256" key="1">
    <source>
        <dbReference type="ARBA" id="ARBA00005254"/>
    </source>
</evidence>
<feature type="domain" description="MaoC-like" evidence="2">
    <location>
        <begin position="14"/>
        <end position="116"/>
    </location>
</feature>
<gene>
    <name evidence="3" type="ORF">RB614_40790</name>
</gene>
<organism evidence="3 4">
    <name type="scientific">Phytohabitans maris</name>
    <dbReference type="NCBI Taxonomy" id="3071409"/>
    <lineage>
        <taxon>Bacteria</taxon>
        <taxon>Bacillati</taxon>
        <taxon>Actinomycetota</taxon>
        <taxon>Actinomycetes</taxon>
        <taxon>Micromonosporales</taxon>
        <taxon>Micromonosporaceae</taxon>
    </lineage>
</organism>
<keyword evidence="4" id="KW-1185">Reference proteome</keyword>
<reference evidence="3 4" key="1">
    <citation type="submission" date="2023-08" db="EMBL/GenBank/DDBJ databases">
        <title>Phytohabitans sansha sp. nov., isolated from marine sediment.</title>
        <authorList>
            <person name="Zhao Y."/>
            <person name="Yi K."/>
        </authorList>
    </citation>
    <scope>NUCLEOTIDE SEQUENCE [LARGE SCALE GENOMIC DNA]</scope>
    <source>
        <strain evidence="3 4">ZYX-F-186</strain>
    </source>
</reference>
<dbReference type="Pfam" id="PF01575">
    <property type="entry name" value="MaoC_dehydratas"/>
    <property type="match status" value="1"/>
</dbReference>
<sequence>MQVLVDGYFDDLEPGYTTGPSRGRTITETDVVHFMMLTGNWAEIHSNVEFVKGTPYRQRLVQGSLVLAISQGLFTTGRAVAAFYGLDRLRFPKPVFIGDTIAVECALTGKKDRDERFGLATWRMTVRNQDEATVQVADYTMLTYRTP</sequence>
<evidence type="ECO:0000313" key="3">
    <source>
        <dbReference type="EMBL" id="MDQ7910849.1"/>
    </source>
</evidence>
<evidence type="ECO:0000259" key="2">
    <source>
        <dbReference type="Pfam" id="PF01575"/>
    </source>
</evidence>
<dbReference type="InterPro" id="IPR002539">
    <property type="entry name" value="MaoC-like_dom"/>
</dbReference>
<proteinExistence type="inferred from homology"/>
<dbReference type="PANTHER" id="PTHR43664">
    <property type="entry name" value="MONOAMINE OXIDASE-RELATED"/>
    <property type="match status" value="1"/>
</dbReference>
<dbReference type="InterPro" id="IPR029069">
    <property type="entry name" value="HotDog_dom_sf"/>
</dbReference>
<dbReference type="Proteomes" id="UP001230908">
    <property type="component" value="Unassembled WGS sequence"/>
</dbReference>
<dbReference type="SUPFAM" id="SSF54637">
    <property type="entry name" value="Thioesterase/thiol ester dehydrase-isomerase"/>
    <property type="match status" value="1"/>
</dbReference>
<comment type="similarity">
    <text evidence="1">Belongs to the enoyl-CoA hydratase/isomerase family.</text>
</comment>
<protein>
    <submittedName>
        <fullName evidence="3">MaoC/PaaZ C-terminal domain-containing protein</fullName>
    </submittedName>
</protein>
<dbReference type="PANTHER" id="PTHR43664:SF1">
    <property type="entry name" value="BETA-METHYLMALYL-COA DEHYDRATASE"/>
    <property type="match status" value="1"/>
</dbReference>
<dbReference type="EMBL" id="JAVHUY010000063">
    <property type="protein sequence ID" value="MDQ7910849.1"/>
    <property type="molecule type" value="Genomic_DNA"/>
</dbReference>
<accession>A0ABU0ZUY6</accession>